<protein>
    <recommendedName>
        <fullName evidence="3">SGNH/GDSL hydrolase family protein</fullName>
    </recommendedName>
</protein>
<dbReference type="Proteomes" id="UP000536509">
    <property type="component" value="Unassembled WGS sequence"/>
</dbReference>
<dbReference type="SUPFAM" id="SSF52266">
    <property type="entry name" value="SGNH hydrolase"/>
    <property type="match status" value="1"/>
</dbReference>
<dbReference type="AlphaFoldDB" id="A0A7Y3R8T4"/>
<gene>
    <name evidence="1" type="ORF">HKT18_04550</name>
</gene>
<name>A0A7Y3R8T4_9FLAO</name>
<dbReference type="GO" id="GO:0016788">
    <property type="term" value="F:hydrolase activity, acting on ester bonds"/>
    <property type="evidence" value="ECO:0007669"/>
    <property type="project" value="UniProtKB-ARBA"/>
</dbReference>
<proteinExistence type="predicted"/>
<comment type="caution">
    <text evidence="1">The sequence shown here is derived from an EMBL/GenBank/DDBJ whole genome shotgun (WGS) entry which is preliminary data.</text>
</comment>
<keyword evidence="2" id="KW-1185">Reference proteome</keyword>
<evidence type="ECO:0000313" key="1">
    <source>
        <dbReference type="EMBL" id="NNT71482.1"/>
    </source>
</evidence>
<accession>A0A7Y3R8T4</accession>
<dbReference type="Gene3D" id="3.40.50.1110">
    <property type="entry name" value="SGNH hydrolase"/>
    <property type="match status" value="1"/>
</dbReference>
<organism evidence="1 2">
    <name type="scientific">Flavobacterium rivulicola</name>
    <dbReference type="NCBI Taxonomy" id="2732161"/>
    <lineage>
        <taxon>Bacteria</taxon>
        <taxon>Pseudomonadati</taxon>
        <taxon>Bacteroidota</taxon>
        <taxon>Flavobacteriia</taxon>
        <taxon>Flavobacteriales</taxon>
        <taxon>Flavobacteriaceae</taxon>
        <taxon>Flavobacterium</taxon>
    </lineage>
</organism>
<reference evidence="1 2" key="1">
    <citation type="submission" date="2020-05" db="EMBL/GenBank/DDBJ databases">
        <title>Draft genome of Flavobacterium sp. IMCC34852.</title>
        <authorList>
            <person name="Song J."/>
            <person name="Cho J.-C."/>
        </authorList>
    </citation>
    <scope>NUCLEOTIDE SEQUENCE [LARGE SCALE GENOMIC DNA]</scope>
    <source>
        <strain evidence="1 2">IMCC34852</strain>
    </source>
</reference>
<dbReference type="InterPro" id="IPR036514">
    <property type="entry name" value="SGNH_hydro_sf"/>
</dbReference>
<evidence type="ECO:0008006" key="3">
    <source>
        <dbReference type="Google" id="ProtNLM"/>
    </source>
</evidence>
<dbReference type="RefSeq" id="WP_171221694.1">
    <property type="nucleotide sequence ID" value="NZ_CP121446.1"/>
</dbReference>
<sequence>MKQFFKNSALFALLLIGILFLIQIAVYFRIKGKTVTGYDTLEQTSNVNADLVFMGSSRCWAHFDPQFFEDNYHLKSVNIGMNGHSDLMASTLRLQNYLAKNKAPKFVLLNIDPFISAGSLEHNTKMVNKNDYARFAFFPKEEDQPFMDYFQFDAAERYIPLYALFKYQMFIDCVTLNKSNSFPKGFELNDEQWDTIKYPISDINKKYFFKPKDMPSITQALKELNDLCRKNNIRLIAIETPVYQVTYDTIAFERPKTICQKLNIPFIDANYESIRNKTDYFYNAIHLNKKGVEEMNKRLKNEKELNTILKINP</sequence>
<dbReference type="EMBL" id="JABEVX010000002">
    <property type="protein sequence ID" value="NNT71482.1"/>
    <property type="molecule type" value="Genomic_DNA"/>
</dbReference>
<evidence type="ECO:0000313" key="2">
    <source>
        <dbReference type="Proteomes" id="UP000536509"/>
    </source>
</evidence>